<evidence type="ECO:0000256" key="5">
    <source>
        <dbReference type="SAM" id="Phobius"/>
    </source>
</evidence>
<name>A0ABX8B4N4_9BACT</name>
<keyword evidence="8" id="KW-1185">Reference proteome</keyword>
<evidence type="ECO:0000259" key="6">
    <source>
        <dbReference type="PROSITE" id="PS50011"/>
    </source>
</evidence>
<organism evidence="7 8">
    <name type="scientific">Chloracidobacterium validum</name>
    <dbReference type="NCBI Taxonomy" id="2821543"/>
    <lineage>
        <taxon>Bacteria</taxon>
        <taxon>Pseudomonadati</taxon>
        <taxon>Acidobacteriota</taxon>
        <taxon>Terriglobia</taxon>
        <taxon>Terriglobales</taxon>
        <taxon>Acidobacteriaceae</taxon>
        <taxon>Chloracidobacterium</taxon>
    </lineage>
</organism>
<keyword evidence="2" id="KW-0547">Nucleotide-binding</keyword>
<dbReference type="PANTHER" id="PTHR43289:SF6">
    <property type="entry name" value="SERINE_THREONINE-PROTEIN KINASE NEKL-3"/>
    <property type="match status" value="1"/>
</dbReference>
<dbReference type="PANTHER" id="PTHR43289">
    <property type="entry name" value="MITOGEN-ACTIVATED PROTEIN KINASE KINASE KINASE 20-RELATED"/>
    <property type="match status" value="1"/>
</dbReference>
<dbReference type="GO" id="GO:0004674">
    <property type="term" value="F:protein serine/threonine kinase activity"/>
    <property type="evidence" value="ECO:0007669"/>
    <property type="project" value="UniProtKB-KW"/>
</dbReference>
<evidence type="ECO:0000256" key="3">
    <source>
        <dbReference type="ARBA" id="ARBA00022777"/>
    </source>
</evidence>
<keyword evidence="5" id="KW-0812">Transmembrane</keyword>
<dbReference type="InterPro" id="IPR000719">
    <property type="entry name" value="Prot_kinase_dom"/>
</dbReference>
<proteinExistence type="predicted"/>
<evidence type="ECO:0000313" key="8">
    <source>
        <dbReference type="Proteomes" id="UP000676506"/>
    </source>
</evidence>
<keyword evidence="7" id="KW-0723">Serine/threonine-protein kinase</keyword>
<protein>
    <submittedName>
        <fullName evidence="7">Serine/threonine protein kinase</fullName>
    </submittedName>
</protein>
<evidence type="ECO:0000313" key="7">
    <source>
        <dbReference type="EMBL" id="QUW01931.1"/>
    </source>
</evidence>
<dbReference type="SUPFAM" id="SSF56112">
    <property type="entry name" value="Protein kinase-like (PK-like)"/>
    <property type="match status" value="1"/>
</dbReference>
<evidence type="ECO:0000256" key="4">
    <source>
        <dbReference type="ARBA" id="ARBA00022840"/>
    </source>
</evidence>
<keyword evidence="4" id="KW-0067">ATP-binding</keyword>
<sequence length="458" mass="48986">MTSLQLENTVLAGRYLIRQRLGVGRQAEIFLALDQASEQPVVIKAASFPGLRAPLSAEGQHGRTVRFRQEGIWLDYLRHPHIVPYLAGGAARDVAGVQFDYHVLEYLAGGDLASFSTSLGGLSLTDALHLFRQAVVALTHCHSLGVIHRDVEPANLLLTADRQTLKLADFGSATSDEDPAAGQWNGYSQPHLYQPPECQPGQCAPPSAATDGYALAKTLYAVLAGRPPLELVGQPITALPPRMAEHPSAGALLKVLNQATASFVTDRYPSVAAFWADVERAAAVVSPVALLVSGDSKTGEPNATVSLPTTDHGHADAALKSVSSEGLLRSDLPSPVTTRLIGVGVVLGCLVLFIGSLVALYRFARESVRGQQRPRPAAASPARPLFHVKIVTPTKVQAAPLENPTARDWIGELSAGTEADVLEIRGQFYRVRPQKWVQRKSASISEGWVPRETVDGGL</sequence>
<dbReference type="Pfam" id="PF00069">
    <property type="entry name" value="Pkinase"/>
    <property type="match status" value="1"/>
</dbReference>
<evidence type="ECO:0000256" key="2">
    <source>
        <dbReference type="ARBA" id="ARBA00022741"/>
    </source>
</evidence>
<feature type="transmembrane region" description="Helical" evidence="5">
    <location>
        <begin position="340"/>
        <end position="363"/>
    </location>
</feature>
<dbReference type="Gene3D" id="3.30.200.20">
    <property type="entry name" value="Phosphorylase Kinase, domain 1"/>
    <property type="match status" value="1"/>
</dbReference>
<evidence type="ECO:0000256" key="1">
    <source>
        <dbReference type="ARBA" id="ARBA00022679"/>
    </source>
</evidence>
<keyword evidence="5" id="KW-0472">Membrane</keyword>
<dbReference type="RefSeq" id="WP_211427823.1">
    <property type="nucleotide sequence ID" value="NZ_CP072648.1"/>
</dbReference>
<gene>
    <name evidence="7" type="ORF">J8C06_05995</name>
</gene>
<dbReference type="PROSITE" id="PS50011">
    <property type="entry name" value="PROTEIN_KINASE_DOM"/>
    <property type="match status" value="1"/>
</dbReference>
<dbReference type="InterPro" id="IPR011009">
    <property type="entry name" value="Kinase-like_dom_sf"/>
</dbReference>
<keyword evidence="3 7" id="KW-0418">Kinase</keyword>
<feature type="domain" description="Protein kinase" evidence="6">
    <location>
        <begin position="15"/>
        <end position="390"/>
    </location>
</feature>
<keyword evidence="1" id="KW-0808">Transferase</keyword>
<dbReference type="CDD" id="cd14014">
    <property type="entry name" value="STKc_PknB_like"/>
    <property type="match status" value="1"/>
</dbReference>
<dbReference type="EMBL" id="CP072648">
    <property type="protein sequence ID" value="QUW01931.1"/>
    <property type="molecule type" value="Genomic_DNA"/>
</dbReference>
<dbReference type="Gene3D" id="1.10.510.10">
    <property type="entry name" value="Transferase(Phosphotransferase) domain 1"/>
    <property type="match status" value="1"/>
</dbReference>
<keyword evidence="5" id="KW-1133">Transmembrane helix</keyword>
<reference evidence="7 8" key="1">
    <citation type="submission" date="2021-03" db="EMBL/GenBank/DDBJ databases">
        <title>Genomic and phenotypic characterization of Chloracidobacterium isolates provides evidence for multiple species.</title>
        <authorList>
            <person name="Saini M.K."/>
            <person name="Costas A.M.G."/>
            <person name="Tank M."/>
            <person name="Bryant D.A."/>
        </authorList>
    </citation>
    <scope>NUCLEOTIDE SEQUENCE [LARGE SCALE GENOMIC DNA]</scope>
    <source>
        <strain evidence="7 8">BV2-C</strain>
    </source>
</reference>
<accession>A0ABX8B4N4</accession>
<dbReference type="Proteomes" id="UP000676506">
    <property type="component" value="Chromosome 1"/>
</dbReference>